<sequence length="403" mass="46291">MSTSPNSPSAATSSSLAHQWAESLTKSWSDEVKDEWRREQRRQNSKRFRTRKQHELIQLRREQDHLELQVKRFVAALSQSSTQKPTNSSELYSALCRLAIEGETLMREKLLLKQELYRHEYFLGIASKTPESVVVVPKEKKIPQSVLDASKKSRWVAYARCEQYGWCVNFPNEEPSFFFYPFTREEFDGVIKTTLAGLSTDPLVVGKIFGWNVHPAPLTRNAETGSLVAHVRLTTRVKCSLKDADAMVSSSDVNSWPLLTTPTAWRRGDETSVSTQVLQQFDLNSHVLVTNICGQVHFRYVHLDLRWPRENENGIREVLYVAVVGDTEANAQARESRTDVQWARDSGYCIRFTEVNETTIDVTYDRWSQSESENQAQELFVDWAQVVCRWSQRATSFKLIESG</sequence>
<evidence type="ECO:0000313" key="2">
    <source>
        <dbReference type="EMBL" id="ETO75160.1"/>
    </source>
</evidence>
<proteinExistence type="predicted"/>
<dbReference type="CDD" id="cd14686">
    <property type="entry name" value="bZIP"/>
    <property type="match status" value="1"/>
</dbReference>
<dbReference type="EMBL" id="ANJA01001710">
    <property type="protein sequence ID" value="ETO75160.1"/>
    <property type="molecule type" value="Genomic_DNA"/>
</dbReference>
<protein>
    <recommendedName>
        <fullName evidence="4">BZIP domain-containing protein</fullName>
    </recommendedName>
</protein>
<dbReference type="Proteomes" id="UP000028582">
    <property type="component" value="Unassembled WGS sequence"/>
</dbReference>
<accession>A0A081A8E9</accession>
<dbReference type="OrthoDB" id="104645at2759"/>
<comment type="caution">
    <text evidence="2">The sequence shown here is derived from an EMBL/GenBank/DDBJ whole genome shotgun (WGS) entry which is preliminary data.</text>
</comment>
<name>A0A081A8E9_PHYNI</name>
<evidence type="ECO:0008006" key="4">
    <source>
        <dbReference type="Google" id="ProtNLM"/>
    </source>
</evidence>
<organism evidence="2 3">
    <name type="scientific">Phytophthora nicotianae P1976</name>
    <dbReference type="NCBI Taxonomy" id="1317066"/>
    <lineage>
        <taxon>Eukaryota</taxon>
        <taxon>Sar</taxon>
        <taxon>Stramenopiles</taxon>
        <taxon>Oomycota</taxon>
        <taxon>Peronosporomycetes</taxon>
        <taxon>Peronosporales</taxon>
        <taxon>Peronosporaceae</taxon>
        <taxon>Phytophthora</taxon>
    </lineage>
</organism>
<feature type="compositionally biased region" description="Basic and acidic residues" evidence="1">
    <location>
        <begin position="31"/>
        <end position="42"/>
    </location>
</feature>
<evidence type="ECO:0000313" key="3">
    <source>
        <dbReference type="Proteomes" id="UP000028582"/>
    </source>
</evidence>
<feature type="region of interest" description="Disordered" evidence="1">
    <location>
        <begin position="31"/>
        <end position="51"/>
    </location>
</feature>
<dbReference type="AlphaFoldDB" id="A0A081A8E9"/>
<gene>
    <name evidence="2" type="ORF">F444_09213</name>
</gene>
<evidence type="ECO:0000256" key="1">
    <source>
        <dbReference type="SAM" id="MobiDB-lite"/>
    </source>
</evidence>
<reference evidence="2 3" key="1">
    <citation type="submission" date="2013-11" db="EMBL/GenBank/DDBJ databases">
        <title>The Genome Sequence of Phytophthora parasitica P1976.</title>
        <authorList>
            <consortium name="The Broad Institute Genomics Platform"/>
            <person name="Russ C."/>
            <person name="Tyler B."/>
            <person name="Panabieres F."/>
            <person name="Shan W."/>
            <person name="Tripathy S."/>
            <person name="Grunwald N."/>
            <person name="Machado M."/>
            <person name="Johnson C.S."/>
            <person name="Walker B."/>
            <person name="Young S."/>
            <person name="Zeng Q."/>
            <person name="Gargeya S."/>
            <person name="Fitzgerald M."/>
            <person name="Haas B."/>
            <person name="Abouelleil A."/>
            <person name="Allen A.W."/>
            <person name="Alvarado L."/>
            <person name="Arachchi H.M."/>
            <person name="Berlin A.M."/>
            <person name="Chapman S.B."/>
            <person name="Gainer-Dewar J."/>
            <person name="Goldberg J."/>
            <person name="Griggs A."/>
            <person name="Gujja S."/>
            <person name="Hansen M."/>
            <person name="Howarth C."/>
            <person name="Imamovic A."/>
            <person name="Ireland A."/>
            <person name="Larimer J."/>
            <person name="McCowan C."/>
            <person name="Murphy C."/>
            <person name="Pearson M."/>
            <person name="Poon T.W."/>
            <person name="Priest M."/>
            <person name="Roberts A."/>
            <person name="Saif S."/>
            <person name="Shea T."/>
            <person name="Sisk P."/>
            <person name="Sykes S."/>
            <person name="Wortman J."/>
            <person name="Nusbaum C."/>
            <person name="Birren B."/>
        </authorList>
    </citation>
    <scope>NUCLEOTIDE SEQUENCE [LARGE SCALE GENOMIC DNA]</scope>
    <source>
        <strain evidence="2 3">P1976</strain>
    </source>
</reference>